<feature type="repeat" description="WD" evidence="4">
    <location>
        <begin position="264"/>
        <end position="305"/>
    </location>
</feature>
<dbReference type="FunCoup" id="K5VW74">
    <property type="interactions" value="478"/>
</dbReference>
<dbReference type="Pfam" id="PF00400">
    <property type="entry name" value="WD40"/>
    <property type="match status" value="7"/>
</dbReference>
<dbReference type="PROSITE" id="PS50082">
    <property type="entry name" value="WD_REPEATS_2"/>
    <property type="match status" value="5"/>
</dbReference>
<keyword evidence="2 5" id="KW-0677">Repeat</keyword>
<keyword evidence="5" id="KW-0539">Nucleus</keyword>
<dbReference type="GO" id="GO:0071011">
    <property type="term" value="C:precatalytic spliceosome"/>
    <property type="evidence" value="ECO:0007669"/>
    <property type="project" value="TreeGrafter"/>
</dbReference>
<dbReference type="PROSITE" id="PS00678">
    <property type="entry name" value="WD_REPEATS_1"/>
    <property type="match status" value="2"/>
</dbReference>
<dbReference type="GO" id="GO:0071013">
    <property type="term" value="C:catalytic step 2 spliceosome"/>
    <property type="evidence" value="ECO:0007669"/>
    <property type="project" value="TreeGrafter"/>
</dbReference>
<dbReference type="GO" id="GO:0000974">
    <property type="term" value="C:Prp19 complex"/>
    <property type="evidence" value="ECO:0007669"/>
    <property type="project" value="TreeGrafter"/>
</dbReference>
<keyword evidence="5" id="KW-0508">mRNA splicing</keyword>
<evidence type="ECO:0000256" key="2">
    <source>
        <dbReference type="ARBA" id="ARBA00022737"/>
    </source>
</evidence>
<keyword evidence="5" id="KW-0747">Spliceosome</keyword>
<dbReference type="InterPro" id="IPR015943">
    <property type="entry name" value="WD40/YVTN_repeat-like_dom_sf"/>
</dbReference>
<dbReference type="GO" id="GO:0000398">
    <property type="term" value="P:mRNA splicing, via spliceosome"/>
    <property type="evidence" value="ECO:0007669"/>
    <property type="project" value="UniProtKB-UniRule"/>
</dbReference>
<dbReference type="InterPro" id="IPR036322">
    <property type="entry name" value="WD40_repeat_dom_sf"/>
</dbReference>
<dbReference type="SUPFAM" id="SSF50978">
    <property type="entry name" value="WD40 repeat-like"/>
    <property type="match status" value="1"/>
</dbReference>
<evidence type="ECO:0000256" key="1">
    <source>
        <dbReference type="ARBA" id="ARBA00022574"/>
    </source>
</evidence>
<feature type="repeat" description="WD" evidence="4">
    <location>
        <begin position="349"/>
        <end position="389"/>
    </location>
</feature>
<comment type="subunit">
    <text evidence="5">Associated with the spliceosome.</text>
</comment>
<evidence type="ECO:0000256" key="5">
    <source>
        <dbReference type="RuleBase" id="RU369036"/>
    </source>
</evidence>
<dbReference type="InterPro" id="IPR045241">
    <property type="entry name" value="Prp46/PLRG1-like"/>
</dbReference>
<dbReference type="InParanoid" id="K5VW74"/>
<sequence>MESTLPPLNPLLKVSGKRTWDVFASCPDDSMKDDEKSARIRLSVKINDEYRDVKELPAPLLTQQGQVGPARPKEPRKMITAGSTPDASLIIAQIDNTPTHTPSTFTSNSSLTKALQLHKTTRTIKPTYHPPWKLMRVISGHLGWVRSVAVEPGNKWFATGAGDRVIKIWDLASGELRLSLTGHISTVRGLAVSSRHPYLFSCGEDKMVKCWDLEANKVIRHYHGHLSGVYALSLHPTLDILVTSGRDASARVWDMRTKAQIHVLAGHTATVADVKCQESDPQVITGSMDSTVRLWDLAAGKTMVTLTHHKKSVRALAIHPTEYSFASASAGGNNIKKWKCPEGTFVCNFSGHNAIINTLSVNSEGVLFSGGDNGTLTLWDYNTGTAFQNMDDIPQPGSLEAEAGAFCSTFDVTGTRLITGGADKTIKIYAEQPPQQ</sequence>
<feature type="repeat" description="WD" evidence="4">
    <location>
        <begin position="180"/>
        <end position="221"/>
    </location>
</feature>
<dbReference type="RefSeq" id="XP_007400238.1">
    <property type="nucleotide sequence ID" value="XM_007400176.1"/>
</dbReference>
<feature type="repeat" description="WD" evidence="4">
    <location>
        <begin position="138"/>
        <end position="179"/>
    </location>
</feature>
<dbReference type="Gene3D" id="2.130.10.10">
    <property type="entry name" value="YVTN repeat-like/Quinoprotein amine dehydrogenase"/>
    <property type="match status" value="1"/>
</dbReference>
<evidence type="ECO:0000313" key="6">
    <source>
        <dbReference type="EMBL" id="EKM51080.1"/>
    </source>
</evidence>
<dbReference type="InterPro" id="IPR019775">
    <property type="entry name" value="WD40_repeat_CS"/>
</dbReference>
<dbReference type="FunFam" id="2.130.10.10:FF:000012">
    <property type="entry name" value="Putative pleiotropic regulator 1"/>
    <property type="match status" value="1"/>
</dbReference>
<dbReference type="InterPro" id="IPR020472">
    <property type="entry name" value="WD40_PAC1"/>
</dbReference>
<evidence type="ECO:0000313" key="7">
    <source>
        <dbReference type="Proteomes" id="UP000008370"/>
    </source>
</evidence>
<dbReference type="PANTHER" id="PTHR19923">
    <property type="entry name" value="WD40 REPEAT PROTEINPRL1/PRL2-RELATED"/>
    <property type="match status" value="1"/>
</dbReference>
<gene>
    <name evidence="6" type="ORF">PHACADRAFT_263049</name>
</gene>
<dbReference type="PROSITE" id="PS50294">
    <property type="entry name" value="WD_REPEATS_REGION"/>
    <property type="match status" value="5"/>
</dbReference>
<evidence type="ECO:0000256" key="3">
    <source>
        <dbReference type="ARBA" id="ARBA00025726"/>
    </source>
</evidence>
<proteinExistence type="inferred from homology"/>
<comment type="similarity">
    <text evidence="3 5">Belongs to the WD repeat PRL1/PRL2 family.</text>
</comment>
<dbReference type="STRING" id="650164.K5VW74"/>
<dbReference type="Proteomes" id="UP000008370">
    <property type="component" value="Unassembled WGS sequence"/>
</dbReference>
<comment type="subcellular location">
    <subcellularLocation>
        <location evidence="5">Nucleus</location>
    </subcellularLocation>
</comment>
<dbReference type="AlphaFoldDB" id="K5VW74"/>
<keyword evidence="7" id="KW-1185">Reference proteome</keyword>
<dbReference type="InterPro" id="IPR001680">
    <property type="entry name" value="WD40_rpt"/>
</dbReference>
<dbReference type="CDD" id="cd00200">
    <property type="entry name" value="WD40"/>
    <property type="match status" value="1"/>
</dbReference>
<dbReference type="EMBL" id="JH930477">
    <property type="protein sequence ID" value="EKM51080.1"/>
    <property type="molecule type" value="Genomic_DNA"/>
</dbReference>
<dbReference type="KEGG" id="pco:PHACADRAFT_263049"/>
<comment type="function">
    <text evidence="5">Involved in pre-mRNA splicing and required for cell cycle progression at G2/M.</text>
</comment>
<keyword evidence="5" id="KW-0507">mRNA processing</keyword>
<dbReference type="HOGENOM" id="CLU_000288_72_2_1"/>
<dbReference type="SMART" id="SM00320">
    <property type="entry name" value="WD40"/>
    <property type="match status" value="7"/>
</dbReference>
<evidence type="ECO:0000256" key="4">
    <source>
        <dbReference type="PROSITE-ProRule" id="PRU00221"/>
    </source>
</evidence>
<dbReference type="GeneID" id="18918452"/>
<name>K5VW74_PHACS</name>
<accession>K5VW74</accession>
<organism evidence="6 7">
    <name type="scientific">Phanerochaete carnosa (strain HHB-10118-sp)</name>
    <name type="common">White-rot fungus</name>
    <name type="synonym">Peniophora carnosa</name>
    <dbReference type="NCBI Taxonomy" id="650164"/>
    <lineage>
        <taxon>Eukaryota</taxon>
        <taxon>Fungi</taxon>
        <taxon>Dikarya</taxon>
        <taxon>Basidiomycota</taxon>
        <taxon>Agaricomycotina</taxon>
        <taxon>Agaricomycetes</taxon>
        <taxon>Polyporales</taxon>
        <taxon>Phanerochaetaceae</taxon>
        <taxon>Phanerochaete</taxon>
    </lineage>
</organism>
<keyword evidence="1 4" id="KW-0853">WD repeat</keyword>
<dbReference type="PRINTS" id="PR00320">
    <property type="entry name" value="GPROTEINBRPT"/>
</dbReference>
<dbReference type="PANTHER" id="PTHR19923:SF0">
    <property type="entry name" value="PLEIOTROPIC REGULATOR 1"/>
    <property type="match status" value="1"/>
</dbReference>
<reference evidence="6 7" key="1">
    <citation type="journal article" date="2012" name="BMC Genomics">
        <title>Comparative genomics of the white-rot fungi, Phanerochaete carnosa and P. chrysosporium, to elucidate the genetic basis of the distinct wood types they colonize.</title>
        <authorList>
            <person name="Suzuki H."/>
            <person name="MacDonald J."/>
            <person name="Syed K."/>
            <person name="Salamov A."/>
            <person name="Hori C."/>
            <person name="Aerts A."/>
            <person name="Henrissat B."/>
            <person name="Wiebenga A."/>
            <person name="vanKuyk P.A."/>
            <person name="Barry K."/>
            <person name="Lindquist E."/>
            <person name="LaButti K."/>
            <person name="Lapidus A."/>
            <person name="Lucas S."/>
            <person name="Coutinho P."/>
            <person name="Gong Y."/>
            <person name="Samejima M."/>
            <person name="Mahadevan R."/>
            <person name="Abou-Zaid M."/>
            <person name="de Vries R.P."/>
            <person name="Igarashi K."/>
            <person name="Yadav J.S."/>
            <person name="Grigoriev I.V."/>
            <person name="Master E.R."/>
        </authorList>
    </citation>
    <scope>NUCLEOTIDE SEQUENCE [LARGE SCALE GENOMIC DNA]</scope>
    <source>
        <strain evidence="6 7">HHB-10118-sp</strain>
    </source>
</reference>
<protein>
    <recommendedName>
        <fullName evidence="5">Pre-mRNA-splicing factor PRP46</fullName>
    </recommendedName>
    <alternativeName>
        <fullName evidence="5">Pre-mRNA-processing protein 46</fullName>
    </alternativeName>
</protein>
<dbReference type="OrthoDB" id="10256122at2759"/>
<feature type="repeat" description="WD" evidence="4">
    <location>
        <begin position="222"/>
        <end position="263"/>
    </location>
</feature>